<dbReference type="CDD" id="cd01130">
    <property type="entry name" value="VirB11-like_ATPase"/>
    <property type="match status" value="1"/>
</dbReference>
<dbReference type="KEGG" id="bsed:DN745_11355"/>
<name>A0A2Z4FLQ7_9DELT</name>
<dbReference type="PANTHER" id="PTHR30486:SF6">
    <property type="entry name" value="TYPE IV PILUS RETRACTATION ATPASE PILT"/>
    <property type="match status" value="1"/>
</dbReference>
<protein>
    <submittedName>
        <fullName evidence="3">CpaF family protein</fullName>
    </submittedName>
</protein>
<organism evidence="3 4">
    <name type="scientific">Bradymonas sediminis</name>
    <dbReference type="NCBI Taxonomy" id="1548548"/>
    <lineage>
        <taxon>Bacteria</taxon>
        <taxon>Deltaproteobacteria</taxon>
        <taxon>Bradymonadales</taxon>
        <taxon>Bradymonadaceae</taxon>
        <taxon>Bradymonas</taxon>
    </lineage>
</organism>
<dbReference type="Gene3D" id="3.40.50.300">
    <property type="entry name" value="P-loop containing nucleotide triphosphate hydrolases"/>
    <property type="match status" value="1"/>
</dbReference>
<dbReference type="SUPFAM" id="SSF52540">
    <property type="entry name" value="P-loop containing nucleoside triphosphate hydrolases"/>
    <property type="match status" value="1"/>
</dbReference>
<dbReference type="Proteomes" id="UP000249799">
    <property type="component" value="Chromosome"/>
</dbReference>
<dbReference type="AlphaFoldDB" id="A0A2Z4FLQ7"/>
<evidence type="ECO:0000313" key="3">
    <source>
        <dbReference type="EMBL" id="AWV89903.1"/>
    </source>
</evidence>
<dbReference type="InterPro" id="IPR027417">
    <property type="entry name" value="P-loop_NTPase"/>
</dbReference>
<dbReference type="Gene3D" id="3.30.450.370">
    <property type="match status" value="1"/>
</dbReference>
<evidence type="ECO:0000259" key="2">
    <source>
        <dbReference type="Pfam" id="PF00437"/>
    </source>
</evidence>
<dbReference type="OrthoDB" id="9810761at2"/>
<proteinExistence type="inferred from homology"/>
<dbReference type="GO" id="GO:0016887">
    <property type="term" value="F:ATP hydrolysis activity"/>
    <property type="evidence" value="ECO:0007669"/>
    <property type="project" value="InterPro"/>
</dbReference>
<sequence>MIPKRIFEQSIQRYFKPILPYLQDASVSEIMINGPDDIWIEVSGKLHKTDARFETNDDLMGGVKNIAQYVGKTLDELNPRMDARLPDGSRVHVVLPPCARNGISLAIRRFGTFSLNMEALVGYGSITEDAAAFVKTCVEMKRNLVVAGGTGSGKTSLLNCISLLIDPADRIIVIEDSTELQMQQPHVIMMEARQPDARGRGAVTIGNLFHSAMRLRPDRIVIGEIRGGEALDLLQAMTSGHGGSMTTTHATYPDDTLRRLETMAMMSPVQLPLTALRSQVASAVQVIVQTSRFSDGSRKLTHIAEVLDLSPNGEYQIHPLFEFVHRGTDEDGKVKGKLEPMGNLPTFMKEAKRQGIRLEESWFQPDPNSD</sequence>
<dbReference type="Pfam" id="PF00437">
    <property type="entry name" value="T2SSE"/>
    <property type="match status" value="1"/>
</dbReference>
<evidence type="ECO:0000313" key="4">
    <source>
        <dbReference type="Proteomes" id="UP000249799"/>
    </source>
</evidence>
<dbReference type="EMBL" id="CP030032">
    <property type="protein sequence ID" value="AWV89903.1"/>
    <property type="molecule type" value="Genomic_DNA"/>
</dbReference>
<reference evidence="3 4" key="1">
    <citation type="submission" date="2018-06" db="EMBL/GenBank/DDBJ databases">
        <title>Lujinxingia sediminis gen. nov. sp. nov., a new facultative anaerobic member of the class Deltaproteobacteria, and proposal of Lujinxingaceae fam. nov.</title>
        <authorList>
            <person name="Guo L.-Y."/>
            <person name="Li C.-M."/>
            <person name="Wang S."/>
            <person name="Du Z.-J."/>
        </authorList>
    </citation>
    <scope>NUCLEOTIDE SEQUENCE [LARGE SCALE GENOMIC DNA]</scope>
    <source>
        <strain evidence="3 4">FA350</strain>
    </source>
</reference>
<accession>A0A2Z4FLQ7</accession>
<dbReference type="PANTHER" id="PTHR30486">
    <property type="entry name" value="TWITCHING MOTILITY PROTEIN PILT"/>
    <property type="match status" value="1"/>
</dbReference>
<dbReference type="RefSeq" id="WP_111334926.1">
    <property type="nucleotide sequence ID" value="NZ_CP030032.1"/>
</dbReference>
<comment type="similarity">
    <text evidence="1">Belongs to the GSP E family.</text>
</comment>
<dbReference type="InterPro" id="IPR050921">
    <property type="entry name" value="T4SS_GSP_E_ATPase"/>
</dbReference>
<gene>
    <name evidence="3" type="ORF">DN745_11355</name>
</gene>
<dbReference type="InterPro" id="IPR001482">
    <property type="entry name" value="T2SS/T4SS_dom"/>
</dbReference>
<feature type="domain" description="Bacterial type II secretion system protein E" evidence="2">
    <location>
        <begin position="16"/>
        <end position="288"/>
    </location>
</feature>
<evidence type="ECO:0000256" key="1">
    <source>
        <dbReference type="ARBA" id="ARBA00006611"/>
    </source>
</evidence>
<keyword evidence="4" id="KW-1185">Reference proteome</keyword>